<dbReference type="PRINTS" id="PR00153">
    <property type="entry name" value="CSAPPISMRASE"/>
</dbReference>
<evidence type="ECO:0000259" key="7">
    <source>
        <dbReference type="PROSITE" id="PS50072"/>
    </source>
</evidence>
<dbReference type="Proteomes" id="UP000079169">
    <property type="component" value="Unplaced"/>
</dbReference>
<dbReference type="Pfam" id="PF00160">
    <property type="entry name" value="Pro_isomerase"/>
    <property type="match status" value="1"/>
</dbReference>
<name>A0A3Q0JGT6_DIACI</name>
<dbReference type="PANTHER" id="PTHR45625">
    <property type="entry name" value="PEPTIDYL-PROLYL CIS-TRANS ISOMERASE-RELATED"/>
    <property type="match status" value="1"/>
</dbReference>
<keyword evidence="3" id="KW-0853">WD repeat</keyword>
<accession>A0A3Q0JGT6</accession>
<dbReference type="EC" id="5.2.1.8" evidence="2"/>
<keyword evidence="4" id="KW-0677">Repeat</keyword>
<dbReference type="GO" id="GO:0005634">
    <property type="term" value="C:nucleus"/>
    <property type="evidence" value="ECO:0007669"/>
    <property type="project" value="UniProtKB-ARBA"/>
</dbReference>
<dbReference type="Gene3D" id="2.40.100.10">
    <property type="entry name" value="Cyclophilin-like"/>
    <property type="match status" value="1"/>
</dbReference>
<evidence type="ECO:0000256" key="5">
    <source>
        <dbReference type="ARBA" id="ARBA00023110"/>
    </source>
</evidence>
<dbReference type="PANTHER" id="PTHR45625:SF4">
    <property type="entry name" value="PEPTIDYLPROLYL ISOMERASE DOMAIN AND WD REPEAT-CONTAINING PROTEIN 1"/>
    <property type="match status" value="1"/>
</dbReference>
<dbReference type="AlphaFoldDB" id="A0A3Q0JGT6"/>
<dbReference type="InterPro" id="IPR044666">
    <property type="entry name" value="Cyclophilin_A-like"/>
</dbReference>
<dbReference type="RefSeq" id="XP_026687647.1">
    <property type="nucleotide sequence ID" value="XM_026831846.1"/>
</dbReference>
<keyword evidence="8" id="KW-1185">Reference proteome</keyword>
<comment type="catalytic activity">
    <reaction evidence="1">
        <text>[protein]-peptidylproline (omega=180) = [protein]-peptidylproline (omega=0)</text>
        <dbReference type="Rhea" id="RHEA:16237"/>
        <dbReference type="Rhea" id="RHEA-COMP:10747"/>
        <dbReference type="Rhea" id="RHEA-COMP:10748"/>
        <dbReference type="ChEBI" id="CHEBI:83833"/>
        <dbReference type="ChEBI" id="CHEBI:83834"/>
        <dbReference type="EC" id="5.2.1.8"/>
    </reaction>
</comment>
<protein>
    <recommendedName>
        <fullName evidence="2">peptidylprolyl isomerase</fullName>
        <ecNumber evidence="2">5.2.1.8</ecNumber>
    </recommendedName>
</protein>
<evidence type="ECO:0000256" key="2">
    <source>
        <dbReference type="ARBA" id="ARBA00013194"/>
    </source>
</evidence>
<dbReference type="GO" id="GO:0003755">
    <property type="term" value="F:peptidyl-prolyl cis-trans isomerase activity"/>
    <property type="evidence" value="ECO:0007669"/>
    <property type="project" value="UniProtKB-KW"/>
</dbReference>
<evidence type="ECO:0000256" key="6">
    <source>
        <dbReference type="ARBA" id="ARBA00023235"/>
    </source>
</evidence>
<evidence type="ECO:0000256" key="4">
    <source>
        <dbReference type="ARBA" id="ARBA00022737"/>
    </source>
</evidence>
<dbReference type="STRING" id="121845.A0A3Q0JGT6"/>
<dbReference type="PROSITE" id="PS50072">
    <property type="entry name" value="CSA_PPIASE_2"/>
    <property type="match status" value="1"/>
</dbReference>
<dbReference type="FunFam" id="2.40.100.10:FF:000003">
    <property type="entry name" value="Peptidylprolyl isomerase domain and WD repeat-containing 1"/>
    <property type="match status" value="1"/>
</dbReference>
<dbReference type="GeneID" id="103520918"/>
<dbReference type="SUPFAM" id="SSF50891">
    <property type="entry name" value="Cyclophilin-like"/>
    <property type="match status" value="1"/>
</dbReference>
<proteinExistence type="predicted"/>
<evidence type="ECO:0000256" key="3">
    <source>
        <dbReference type="ARBA" id="ARBA00022574"/>
    </source>
</evidence>
<dbReference type="InterPro" id="IPR029000">
    <property type="entry name" value="Cyclophilin-like_dom_sf"/>
</dbReference>
<reference evidence="9" key="1">
    <citation type="submission" date="2025-08" db="UniProtKB">
        <authorList>
            <consortium name="RefSeq"/>
        </authorList>
    </citation>
    <scope>IDENTIFICATION</scope>
</reference>
<dbReference type="InterPro" id="IPR002130">
    <property type="entry name" value="Cyclophilin-type_PPIase_dom"/>
</dbReference>
<organism evidence="8 9">
    <name type="scientific">Diaphorina citri</name>
    <name type="common">Asian citrus psyllid</name>
    <dbReference type="NCBI Taxonomy" id="121845"/>
    <lineage>
        <taxon>Eukaryota</taxon>
        <taxon>Metazoa</taxon>
        <taxon>Ecdysozoa</taxon>
        <taxon>Arthropoda</taxon>
        <taxon>Hexapoda</taxon>
        <taxon>Insecta</taxon>
        <taxon>Pterygota</taxon>
        <taxon>Neoptera</taxon>
        <taxon>Paraneoptera</taxon>
        <taxon>Hemiptera</taxon>
        <taxon>Sternorrhyncha</taxon>
        <taxon>Psylloidea</taxon>
        <taxon>Psyllidae</taxon>
        <taxon>Diaphorininae</taxon>
        <taxon>Diaphorina</taxon>
    </lineage>
</organism>
<evidence type="ECO:0000313" key="8">
    <source>
        <dbReference type="Proteomes" id="UP000079169"/>
    </source>
</evidence>
<keyword evidence="5" id="KW-0697">Rotamase</keyword>
<gene>
    <name evidence="9" type="primary">LOC103520918</name>
</gene>
<dbReference type="PaxDb" id="121845-A0A3Q0JGT6"/>
<keyword evidence="6" id="KW-0413">Isomerase</keyword>
<sequence>MEFGRRMATERDLEKSEQLSLSNVLFDDSGFIVLYATMLGVKFVNIVTNQCVRFIGKPENLRLLHLSLFQGKVKTRKAATTLEMEAAKNPTLEAIQPDPTLFCTGFNKNRFYLFSRREPADIKSPETDRDVFNEKPSKEDIISATEASGEQVLYDSAIIHTSMGDIHLQLFKECAKTVENFCVHSKNNYYNGHIFHRVIKGFMIQTGDPTGTGTGGQSIWGGEFKDEFKSHLKHDRPYTVSMANAGPNTNGSQFFITLTPTPWLDNKHTVFGRVTKGMEVVQNISNVKTNHKTDQPYDDIQVISISVK</sequence>
<feature type="domain" description="PPIase cyclophilin-type" evidence="7">
    <location>
        <begin position="153"/>
        <end position="307"/>
    </location>
</feature>
<evidence type="ECO:0000256" key="1">
    <source>
        <dbReference type="ARBA" id="ARBA00000971"/>
    </source>
</evidence>
<evidence type="ECO:0000313" key="9">
    <source>
        <dbReference type="RefSeq" id="XP_026687647.1"/>
    </source>
</evidence>